<evidence type="ECO:0000313" key="9">
    <source>
        <dbReference type="EMBL" id="EME35713.1"/>
    </source>
</evidence>
<dbReference type="PROSITE" id="PS50850">
    <property type="entry name" value="MFS"/>
    <property type="match status" value="1"/>
</dbReference>
<dbReference type="InterPro" id="IPR036259">
    <property type="entry name" value="MFS_trans_sf"/>
</dbReference>
<feature type="transmembrane region" description="Helical" evidence="7">
    <location>
        <begin position="315"/>
        <end position="338"/>
    </location>
</feature>
<dbReference type="InterPro" id="IPR010290">
    <property type="entry name" value="TM_effector"/>
</dbReference>
<feature type="transmembrane region" description="Helical" evidence="7">
    <location>
        <begin position="263"/>
        <end position="283"/>
    </location>
</feature>
<dbReference type="GO" id="GO:0022857">
    <property type="term" value="F:transmembrane transporter activity"/>
    <property type="evidence" value="ECO:0007669"/>
    <property type="project" value="InterPro"/>
</dbReference>
<feature type="transmembrane region" description="Helical" evidence="7">
    <location>
        <begin position="54"/>
        <end position="73"/>
    </location>
</feature>
<reference evidence="9 10" key="1">
    <citation type="journal article" date="2014" name="Genome Announc.">
        <title>Draft Genome Sequence of Kocuria palustris PEL.</title>
        <authorList>
            <person name="Sharma G."/>
            <person name="Khatri I."/>
            <person name="Subramanian S."/>
        </authorList>
    </citation>
    <scope>NUCLEOTIDE SEQUENCE [LARGE SCALE GENOMIC DNA]</scope>
    <source>
        <strain evidence="9 10">PEL</strain>
    </source>
</reference>
<organism evidence="9 10">
    <name type="scientific">Kocuria palustris PEL</name>
    <dbReference type="NCBI Taxonomy" id="1236550"/>
    <lineage>
        <taxon>Bacteria</taxon>
        <taxon>Bacillati</taxon>
        <taxon>Actinomycetota</taxon>
        <taxon>Actinomycetes</taxon>
        <taxon>Micrococcales</taxon>
        <taxon>Micrococcaceae</taxon>
        <taxon>Kocuria</taxon>
    </lineage>
</organism>
<keyword evidence="5 7" id="KW-1133">Transmembrane helix</keyword>
<keyword evidence="4 7" id="KW-0812">Transmembrane</keyword>
<keyword evidence="3" id="KW-1003">Cell membrane</keyword>
<sequence length="409" mass="43333">MSEAPATGAFRSLRVPNYRRWYAGSLLSNTGTWMQRTAQSWLVFDELTDHDARAMGLVLALQFLPQLLISPWAGLHADRADSRRVLLVTQTLMGVLALGLGALVLSGAVTLSWVMAFALALGVTTTFSAPVRQTFVASLVGDRDLSNAVALNSTAFNAARLLGPAAAGVLIAQVGTGWVFLLNSLTFAAMITAILRLDRDRLHPRERTPKGPGQIREGFRYVRQRPDLLAVLLTVFLLGTLGLNYAIFLAAMTGTVFGLGSQAFGLLNSVLAVGTLLGALLAARRPRARLRTLYAGAAIFALSSLLAALAPTPLLFGLCLIPLGMASLTMTTTANAYVQTMTEPRFRGRVMSLYTAILMGGTPIGAPLIGWVIDTAGPRWGLGAAVLAGAAGACVGLLHRRRLRAEPGG</sequence>
<dbReference type="RefSeq" id="WP_006215572.1">
    <property type="nucleotide sequence ID" value="NZ_ANHZ02000023.1"/>
</dbReference>
<evidence type="ECO:0000256" key="3">
    <source>
        <dbReference type="ARBA" id="ARBA00022475"/>
    </source>
</evidence>
<dbReference type="PANTHER" id="PTHR23513:SF11">
    <property type="entry name" value="STAPHYLOFERRIN A TRANSPORTER"/>
    <property type="match status" value="1"/>
</dbReference>
<dbReference type="Pfam" id="PF05977">
    <property type="entry name" value="MFS_3"/>
    <property type="match status" value="1"/>
</dbReference>
<dbReference type="PANTHER" id="PTHR23513">
    <property type="entry name" value="INTEGRAL MEMBRANE EFFLUX PROTEIN-RELATED"/>
    <property type="match status" value="1"/>
</dbReference>
<name>M2XSB8_9MICC</name>
<protein>
    <submittedName>
        <fullName evidence="9">MFS permease</fullName>
    </submittedName>
</protein>
<feature type="transmembrane region" description="Helical" evidence="7">
    <location>
        <begin position="290"/>
        <end position="309"/>
    </location>
</feature>
<evidence type="ECO:0000256" key="4">
    <source>
        <dbReference type="ARBA" id="ARBA00022692"/>
    </source>
</evidence>
<feature type="domain" description="Major facilitator superfamily (MFS) profile" evidence="8">
    <location>
        <begin position="1"/>
        <end position="408"/>
    </location>
</feature>
<dbReference type="CDD" id="cd06173">
    <property type="entry name" value="MFS_MefA_like"/>
    <property type="match status" value="1"/>
</dbReference>
<evidence type="ECO:0000259" key="8">
    <source>
        <dbReference type="PROSITE" id="PS50850"/>
    </source>
</evidence>
<comment type="subcellular location">
    <subcellularLocation>
        <location evidence="1">Cell membrane</location>
        <topology evidence="1">Multi-pass membrane protein</topology>
    </subcellularLocation>
</comment>
<evidence type="ECO:0000256" key="2">
    <source>
        <dbReference type="ARBA" id="ARBA00022448"/>
    </source>
</evidence>
<feature type="transmembrane region" description="Helical" evidence="7">
    <location>
        <begin position="350"/>
        <end position="373"/>
    </location>
</feature>
<evidence type="ECO:0000256" key="6">
    <source>
        <dbReference type="ARBA" id="ARBA00023136"/>
    </source>
</evidence>
<keyword evidence="2" id="KW-0813">Transport</keyword>
<accession>M2XSB8</accession>
<evidence type="ECO:0000313" key="10">
    <source>
        <dbReference type="Proteomes" id="UP000009877"/>
    </source>
</evidence>
<dbReference type="InterPro" id="IPR020846">
    <property type="entry name" value="MFS_dom"/>
</dbReference>
<keyword evidence="6 7" id="KW-0472">Membrane</keyword>
<dbReference type="STRING" id="71999.KPaMU14_02380"/>
<keyword evidence="10" id="KW-1185">Reference proteome</keyword>
<dbReference type="GO" id="GO:0005886">
    <property type="term" value="C:plasma membrane"/>
    <property type="evidence" value="ECO:0007669"/>
    <property type="project" value="UniProtKB-SubCell"/>
</dbReference>
<feature type="transmembrane region" description="Helical" evidence="7">
    <location>
        <begin position="228"/>
        <end position="251"/>
    </location>
</feature>
<dbReference type="Gene3D" id="1.20.1250.20">
    <property type="entry name" value="MFS general substrate transporter like domains"/>
    <property type="match status" value="1"/>
</dbReference>
<feature type="transmembrane region" description="Helical" evidence="7">
    <location>
        <begin position="379"/>
        <end position="398"/>
    </location>
</feature>
<feature type="transmembrane region" description="Helical" evidence="7">
    <location>
        <begin position="178"/>
        <end position="197"/>
    </location>
</feature>
<evidence type="ECO:0000256" key="7">
    <source>
        <dbReference type="SAM" id="Phobius"/>
    </source>
</evidence>
<dbReference type="AlphaFoldDB" id="M2XSB8"/>
<dbReference type="SUPFAM" id="SSF103473">
    <property type="entry name" value="MFS general substrate transporter"/>
    <property type="match status" value="1"/>
</dbReference>
<gene>
    <name evidence="9" type="ORF">C884_01346</name>
</gene>
<dbReference type="Proteomes" id="UP000009877">
    <property type="component" value="Unassembled WGS sequence"/>
</dbReference>
<comment type="caution">
    <text evidence="9">The sequence shown here is derived from an EMBL/GenBank/DDBJ whole genome shotgun (WGS) entry which is preliminary data.</text>
</comment>
<proteinExistence type="predicted"/>
<evidence type="ECO:0000256" key="5">
    <source>
        <dbReference type="ARBA" id="ARBA00022989"/>
    </source>
</evidence>
<dbReference type="EMBL" id="ANHZ02000023">
    <property type="protein sequence ID" value="EME35713.1"/>
    <property type="molecule type" value="Genomic_DNA"/>
</dbReference>
<evidence type="ECO:0000256" key="1">
    <source>
        <dbReference type="ARBA" id="ARBA00004651"/>
    </source>
</evidence>